<dbReference type="GO" id="GO:0005762">
    <property type="term" value="C:mitochondrial large ribosomal subunit"/>
    <property type="evidence" value="ECO:0007669"/>
    <property type="project" value="TreeGrafter"/>
</dbReference>
<dbReference type="EMBL" id="KV454487">
    <property type="protein sequence ID" value="ODV59306.1"/>
    <property type="molecule type" value="Genomic_DNA"/>
</dbReference>
<keyword evidence="4" id="KW-0496">Mitochondrion</keyword>
<dbReference type="InterPro" id="IPR012340">
    <property type="entry name" value="NA-bd_OB-fold"/>
</dbReference>
<dbReference type="PANTHER" id="PTHR13691">
    <property type="entry name" value="RIBOSOMAL PROTEIN L2"/>
    <property type="match status" value="1"/>
</dbReference>
<dbReference type="InterPro" id="IPR022666">
    <property type="entry name" value="Ribosomal_uL2_RNA-bd_dom"/>
</dbReference>
<evidence type="ECO:0000313" key="12">
    <source>
        <dbReference type="Proteomes" id="UP000095038"/>
    </source>
</evidence>
<keyword evidence="3 11" id="KW-0689">Ribosomal protein</keyword>
<dbReference type="GO" id="GO:0016740">
    <property type="term" value="F:transferase activity"/>
    <property type="evidence" value="ECO:0007669"/>
    <property type="project" value="InterPro"/>
</dbReference>
<dbReference type="InParanoid" id="A0A1D2VCF1"/>
<accession>A0A1D2VCF1</accession>
<evidence type="ECO:0000256" key="4">
    <source>
        <dbReference type="ARBA" id="ARBA00023128"/>
    </source>
</evidence>
<dbReference type="PANTHER" id="PTHR13691:SF5">
    <property type="entry name" value="LARGE RIBOSOMAL SUBUNIT PROTEIN UL2M"/>
    <property type="match status" value="1"/>
</dbReference>
<dbReference type="Gene3D" id="4.10.950.10">
    <property type="entry name" value="Ribosomal protein L2, domain 3"/>
    <property type="match status" value="1"/>
</dbReference>
<dbReference type="SUPFAM" id="SSF50249">
    <property type="entry name" value="Nucleic acid-binding proteins"/>
    <property type="match status" value="1"/>
</dbReference>
<dbReference type="InterPro" id="IPR022669">
    <property type="entry name" value="Ribosomal_uL2_C"/>
</dbReference>
<dbReference type="GO" id="GO:0032543">
    <property type="term" value="P:mitochondrial translation"/>
    <property type="evidence" value="ECO:0007669"/>
    <property type="project" value="TreeGrafter"/>
</dbReference>
<dbReference type="InterPro" id="IPR002171">
    <property type="entry name" value="Ribosomal_uL2"/>
</dbReference>
<keyword evidence="12" id="KW-1185">Reference proteome</keyword>
<dbReference type="Gene3D" id="2.40.50.140">
    <property type="entry name" value="Nucleic acid-binding proteins"/>
    <property type="match status" value="1"/>
</dbReference>
<dbReference type="InterPro" id="IPR005880">
    <property type="entry name" value="Ribosomal_uL2_bac/org-type"/>
</dbReference>
<dbReference type="SMART" id="SM01383">
    <property type="entry name" value="Ribosomal_L2"/>
    <property type="match status" value="1"/>
</dbReference>
<reference evidence="12" key="1">
    <citation type="submission" date="2016-05" db="EMBL/GenBank/DDBJ databases">
        <title>Comparative genomics of biotechnologically important yeasts.</title>
        <authorList>
            <consortium name="DOE Joint Genome Institute"/>
            <person name="Riley R."/>
            <person name="Haridas S."/>
            <person name="Wolfe K.H."/>
            <person name="Lopes M.R."/>
            <person name="Hittinger C.T."/>
            <person name="Goker M."/>
            <person name="Salamov A."/>
            <person name="Wisecaver J."/>
            <person name="Long T.M."/>
            <person name="Aerts A.L."/>
            <person name="Barry K."/>
            <person name="Choi C."/>
            <person name="Clum A."/>
            <person name="Coughlan A.Y."/>
            <person name="Deshpande S."/>
            <person name="Douglass A.P."/>
            <person name="Hanson S.J."/>
            <person name="Klenk H.-P."/>
            <person name="Labutti K."/>
            <person name="Lapidus A."/>
            <person name="Lindquist E."/>
            <person name="Lipzen A."/>
            <person name="Meier-Kolthoff J.P."/>
            <person name="Ohm R.A."/>
            <person name="Otillar R.P."/>
            <person name="Pangilinan J."/>
            <person name="Peng Y."/>
            <person name="Rokas A."/>
            <person name="Rosa C.A."/>
            <person name="Scheuner C."/>
            <person name="Sibirny A.A."/>
            <person name="Slot J.C."/>
            <person name="Stielow J.B."/>
            <person name="Sun H."/>
            <person name="Kurtzman C.P."/>
            <person name="Blackwell M."/>
            <person name="Grigoriev I.V."/>
            <person name="Jeffries T.W."/>
        </authorList>
    </citation>
    <scope>NUCLEOTIDE SEQUENCE [LARGE SCALE GENOMIC DNA]</scope>
    <source>
        <strain evidence="12">DSM 1968</strain>
    </source>
</reference>
<dbReference type="GO" id="GO:0003735">
    <property type="term" value="F:structural constituent of ribosome"/>
    <property type="evidence" value="ECO:0007669"/>
    <property type="project" value="InterPro"/>
</dbReference>
<evidence type="ECO:0000256" key="1">
    <source>
        <dbReference type="ARBA" id="ARBA00004173"/>
    </source>
</evidence>
<dbReference type="NCBIfam" id="TIGR01171">
    <property type="entry name" value="rplB_bact"/>
    <property type="match status" value="1"/>
</dbReference>
<gene>
    <name evidence="11" type="ORF">ASCRUDRAFT_77367</name>
</gene>
<comment type="similarity">
    <text evidence="2">Belongs to the universal ribosomal protein uL2 family.</text>
</comment>
<feature type="region of interest" description="Disordered" evidence="8">
    <location>
        <begin position="375"/>
        <end position="432"/>
    </location>
</feature>
<comment type="function">
    <text evidence="6">Component of the mitochondrial ribosome (mitoribosome), a dedicated translation machinery responsible for the synthesis of mitochondrial genome-encoded proteins, including at least some of the essential transmembrane subunits of the mitochondrial respiratory chain. The mitoribosomes are attached to the mitochondrial inner membrane and translation products are cotranslationally integrated into the membrane.</text>
</comment>
<evidence type="ECO:0000313" key="11">
    <source>
        <dbReference type="EMBL" id="ODV59306.1"/>
    </source>
</evidence>
<evidence type="ECO:0000256" key="5">
    <source>
        <dbReference type="ARBA" id="ARBA00023274"/>
    </source>
</evidence>
<dbReference type="InterPro" id="IPR014722">
    <property type="entry name" value="Rib_uL2_dom2"/>
</dbReference>
<organism evidence="11 12">
    <name type="scientific">Ascoidea rubescens DSM 1968</name>
    <dbReference type="NCBI Taxonomy" id="1344418"/>
    <lineage>
        <taxon>Eukaryota</taxon>
        <taxon>Fungi</taxon>
        <taxon>Dikarya</taxon>
        <taxon>Ascomycota</taxon>
        <taxon>Saccharomycotina</taxon>
        <taxon>Saccharomycetes</taxon>
        <taxon>Ascoideaceae</taxon>
        <taxon>Ascoidea</taxon>
    </lineage>
</organism>
<dbReference type="SUPFAM" id="SSF50104">
    <property type="entry name" value="Translation proteins SH3-like domain"/>
    <property type="match status" value="1"/>
</dbReference>
<feature type="compositionally biased region" description="Low complexity" evidence="8">
    <location>
        <begin position="41"/>
        <end position="70"/>
    </location>
</feature>
<feature type="domain" description="Large ribosomal subunit protein uL2 C-terminal" evidence="9">
    <location>
        <begin position="273"/>
        <end position="403"/>
    </location>
</feature>
<evidence type="ECO:0000259" key="9">
    <source>
        <dbReference type="SMART" id="SM01382"/>
    </source>
</evidence>
<dbReference type="RefSeq" id="XP_020045613.1">
    <property type="nucleotide sequence ID" value="XM_020193832.1"/>
</dbReference>
<dbReference type="SMART" id="SM01382">
    <property type="entry name" value="Ribosomal_L2_C"/>
    <property type="match status" value="1"/>
</dbReference>
<dbReference type="STRING" id="1344418.A0A1D2VCF1"/>
<evidence type="ECO:0000259" key="10">
    <source>
        <dbReference type="SMART" id="SM01383"/>
    </source>
</evidence>
<keyword evidence="5" id="KW-0687">Ribonucleoprotein</keyword>
<dbReference type="Gene3D" id="2.30.30.30">
    <property type="match status" value="1"/>
</dbReference>
<evidence type="ECO:0000256" key="7">
    <source>
        <dbReference type="ARBA" id="ARBA00069872"/>
    </source>
</evidence>
<dbReference type="InterPro" id="IPR008991">
    <property type="entry name" value="Translation_prot_SH3-like_sf"/>
</dbReference>
<dbReference type="GO" id="GO:0003723">
    <property type="term" value="F:RNA binding"/>
    <property type="evidence" value="ECO:0007669"/>
    <property type="project" value="InterPro"/>
</dbReference>
<dbReference type="AlphaFoldDB" id="A0A1D2VCF1"/>
<feature type="domain" description="Large ribosomal subunit protein uL2 RNA-binding" evidence="10">
    <location>
        <begin position="178"/>
        <end position="254"/>
    </location>
</feature>
<dbReference type="FunFam" id="4.10.950.10:FF:000001">
    <property type="entry name" value="50S ribosomal protein L2"/>
    <property type="match status" value="1"/>
</dbReference>
<feature type="compositionally biased region" description="Basic residues" evidence="8">
    <location>
        <begin position="407"/>
        <end position="418"/>
    </location>
</feature>
<evidence type="ECO:0000256" key="2">
    <source>
        <dbReference type="ARBA" id="ARBA00005636"/>
    </source>
</evidence>
<dbReference type="GeneID" id="30967468"/>
<dbReference type="FunCoup" id="A0A1D2VCF1">
    <property type="interactions" value="461"/>
</dbReference>
<dbReference type="Pfam" id="PF00181">
    <property type="entry name" value="Ribosomal_L2_N"/>
    <property type="match status" value="1"/>
</dbReference>
<dbReference type="OrthoDB" id="268576at2759"/>
<dbReference type="Proteomes" id="UP000095038">
    <property type="component" value="Unassembled WGS sequence"/>
</dbReference>
<evidence type="ECO:0000256" key="8">
    <source>
        <dbReference type="SAM" id="MobiDB-lite"/>
    </source>
</evidence>
<name>A0A1D2VCF1_9ASCO</name>
<evidence type="ECO:0000256" key="3">
    <source>
        <dbReference type="ARBA" id="ARBA00022980"/>
    </source>
</evidence>
<dbReference type="Pfam" id="PF03947">
    <property type="entry name" value="Ribosomal_L2_C"/>
    <property type="match status" value="1"/>
</dbReference>
<comment type="subcellular location">
    <subcellularLocation>
        <location evidence="1">Mitochondrion</location>
    </subcellularLocation>
</comment>
<proteinExistence type="inferred from homology"/>
<protein>
    <recommendedName>
        <fullName evidence="7">Large ribosomal subunit protein uL2m</fullName>
    </recommendedName>
</protein>
<dbReference type="InterPro" id="IPR022671">
    <property type="entry name" value="Ribosomal_uL2_CS"/>
</dbReference>
<dbReference type="PROSITE" id="PS00467">
    <property type="entry name" value="RIBOSOMAL_L2"/>
    <property type="match status" value="1"/>
</dbReference>
<evidence type="ECO:0000256" key="6">
    <source>
        <dbReference type="ARBA" id="ARBA00037226"/>
    </source>
</evidence>
<feature type="region of interest" description="Disordered" evidence="8">
    <location>
        <begin position="38"/>
        <end position="75"/>
    </location>
</feature>
<dbReference type="InterPro" id="IPR014726">
    <property type="entry name" value="Ribosomal_uL2_dom3"/>
</dbReference>
<sequence>MLALNRLAGVGPNFLGLGSTPAVSCAVKSAYLARSYATYGNNNKNNKGSRNIKSNNKSNKSSKNAENKYNTRNKEELKNVVNNVRENKPKVSLTIEEQLKNINFNSLEIITENTHLTELENLDNLNEKRKLLSKEHVRIKKHKPTNPGIRWFRRPIHEHLHKGKPIRHLTIPKKQWGGRNNSGQITVRHRGGGHRRRIRIIDYNRWESGKQTVVRIEYDPNRSAHIALLKHNKTEELSYIIAGEGLRAGDTVESFRKGFDKDVDASLLASTICAKGNCLKLSMIPVGTIINNIGILENGPARFCRGAGTFGRLMQKIPEKNRAIVKLKSGELRYVSLEAIATIGVVSNASHQLEMWGKAGRARRRGIRPTVRGVAMNKRDHPHGGGRGKSKSNKLSMSPWGQLAKGYKTRRGKHVNKMKVKDRPRGNQQLRA</sequence>
<dbReference type="FunFam" id="2.40.50.140:FF:000128">
    <property type="entry name" value="50S ribosomal protein L2"/>
    <property type="match status" value="1"/>
</dbReference>